<dbReference type="HOGENOM" id="CLU_1757573_0_0_6"/>
<dbReference type="Pfam" id="PF14534">
    <property type="entry name" value="DUF4440"/>
    <property type="match status" value="1"/>
</dbReference>
<dbReference type="SUPFAM" id="SSF54427">
    <property type="entry name" value="NTF2-like"/>
    <property type="match status" value="1"/>
</dbReference>
<name>Q12LX9_SHEDO</name>
<accession>Q12LX9</accession>
<organism evidence="2 3">
    <name type="scientific">Shewanella denitrificans (strain OS217 / ATCC BAA-1090 / DSM 15013)</name>
    <dbReference type="NCBI Taxonomy" id="318161"/>
    <lineage>
        <taxon>Bacteria</taxon>
        <taxon>Pseudomonadati</taxon>
        <taxon>Pseudomonadota</taxon>
        <taxon>Gammaproteobacteria</taxon>
        <taxon>Alteromonadales</taxon>
        <taxon>Shewanellaceae</taxon>
        <taxon>Shewanella</taxon>
    </lineage>
</organism>
<dbReference type="OrthoDB" id="6402290at2"/>
<gene>
    <name evidence="2" type="ordered locus">Sden_2267</name>
</gene>
<dbReference type="STRING" id="318161.Sden_2267"/>
<dbReference type="InterPro" id="IPR032710">
    <property type="entry name" value="NTF2-like_dom_sf"/>
</dbReference>
<dbReference type="KEGG" id="sdn:Sden_2267"/>
<dbReference type="RefSeq" id="WP_011496698.1">
    <property type="nucleotide sequence ID" value="NC_007954.1"/>
</dbReference>
<dbReference type="eggNOG" id="ENOG5031DMA">
    <property type="taxonomic scope" value="Bacteria"/>
</dbReference>
<dbReference type="InterPro" id="IPR027843">
    <property type="entry name" value="DUF4440"/>
</dbReference>
<dbReference type="DNASU" id="4018759"/>
<evidence type="ECO:0000259" key="1">
    <source>
        <dbReference type="Pfam" id="PF14534"/>
    </source>
</evidence>
<dbReference type="EMBL" id="CP000302">
    <property type="protein sequence ID" value="ABE55547.1"/>
    <property type="molecule type" value="Genomic_DNA"/>
</dbReference>
<proteinExistence type="predicted"/>
<dbReference type="Proteomes" id="UP000001982">
    <property type="component" value="Chromosome"/>
</dbReference>
<dbReference type="AlphaFoldDB" id="Q12LX9"/>
<feature type="domain" description="DUF4440" evidence="1">
    <location>
        <begin position="32"/>
        <end position="139"/>
    </location>
</feature>
<reference evidence="2 3" key="1">
    <citation type="submission" date="2006-03" db="EMBL/GenBank/DDBJ databases">
        <title>Complete sequence of Shewanella denitrificans OS217.</title>
        <authorList>
            <consortium name="US DOE Joint Genome Institute"/>
            <person name="Copeland A."/>
            <person name="Lucas S."/>
            <person name="Lapidus A."/>
            <person name="Barry K."/>
            <person name="Detter J.C."/>
            <person name="Glavina del Rio T."/>
            <person name="Hammon N."/>
            <person name="Israni S."/>
            <person name="Dalin E."/>
            <person name="Tice H."/>
            <person name="Pitluck S."/>
            <person name="Brettin T."/>
            <person name="Bruce D."/>
            <person name="Han C."/>
            <person name="Tapia R."/>
            <person name="Gilna P."/>
            <person name="Kiss H."/>
            <person name="Schmutz J."/>
            <person name="Larimer F."/>
            <person name="Land M."/>
            <person name="Hauser L."/>
            <person name="Kyrpides N."/>
            <person name="Lykidis A."/>
            <person name="Richardson P."/>
        </authorList>
    </citation>
    <scope>NUCLEOTIDE SEQUENCE [LARGE SCALE GENOMIC DNA]</scope>
    <source>
        <strain evidence="3">OS217 / ATCC BAA-1090 / DSM 15013</strain>
    </source>
</reference>
<keyword evidence="3" id="KW-1185">Reference proteome</keyword>
<dbReference type="Gene3D" id="3.10.450.50">
    <property type="match status" value="1"/>
</dbReference>
<evidence type="ECO:0000313" key="3">
    <source>
        <dbReference type="Proteomes" id="UP000001982"/>
    </source>
</evidence>
<evidence type="ECO:0000313" key="2">
    <source>
        <dbReference type="EMBL" id="ABE55547.1"/>
    </source>
</evidence>
<protein>
    <recommendedName>
        <fullName evidence="1">DUF4440 domain-containing protein</fullName>
    </recommendedName>
</protein>
<sequence>MKTLLSLVVIILSWGGMSMAYAGSKETESRLLHLVNQHVDAQTQFDSGTLTSITDESYMEVSPAGEVDPRAKMLEFYAPEHKRPGPVVAFEEPKIRIYGDTAVILGKLAYSMTLPQGDQRHFAMRGTWVASKIGADWKLVSAQFTAIR</sequence>